<dbReference type="InterPro" id="IPR000639">
    <property type="entry name" value="Epox_hydrolase-like"/>
</dbReference>
<protein>
    <submittedName>
        <fullName evidence="2">Pimeloyl-ACP methyl ester carboxylesterase</fullName>
    </submittedName>
</protein>
<dbReference type="PANTHER" id="PTHR43689">
    <property type="entry name" value="HYDROLASE"/>
    <property type="match status" value="1"/>
</dbReference>
<evidence type="ECO:0000313" key="3">
    <source>
        <dbReference type="Proteomes" id="UP000198728"/>
    </source>
</evidence>
<dbReference type="PANTHER" id="PTHR43689:SF8">
    <property type="entry name" value="ALPHA_BETA-HYDROLASES SUPERFAMILY PROTEIN"/>
    <property type="match status" value="1"/>
</dbReference>
<feature type="domain" description="AB hydrolase-1" evidence="1">
    <location>
        <begin position="42"/>
        <end position="158"/>
    </location>
</feature>
<reference evidence="2 3" key="1">
    <citation type="submission" date="2016-10" db="EMBL/GenBank/DDBJ databases">
        <authorList>
            <person name="de Groot N.N."/>
        </authorList>
    </citation>
    <scope>NUCLEOTIDE SEQUENCE [LARGE SCALE GENOMIC DNA]</scope>
    <source>
        <strain evidence="2 3">DSM 19548</strain>
    </source>
</reference>
<dbReference type="EMBL" id="FOLG01000001">
    <property type="protein sequence ID" value="SFB84870.1"/>
    <property type="molecule type" value="Genomic_DNA"/>
</dbReference>
<evidence type="ECO:0000259" key="1">
    <source>
        <dbReference type="Pfam" id="PF00561"/>
    </source>
</evidence>
<dbReference type="PRINTS" id="PR00111">
    <property type="entry name" value="ABHYDROLASE"/>
</dbReference>
<dbReference type="Gene3D" id="3.40.50.1820">
    <property type="entry name" value="alpha/beta hydrolase"/>
    <property type="match status" value="1"/>
</dbReference>
<proteinExistence type="predicted"/>
<dbReference type="OrthoDB" id="9815441at2"/>
<dbReference type="Proteomes" id="UP000198728">
    <property type="component" value="Unassembled WGS sequence"/>
</dbReference>
<gene>
    <name evidence="2" type="ORF">SAMN04488094_101753</name>
</gene>
<dbReference type="SUPFAM" id="SSF53474">
    <property type="entry name" value="alpha/beta-Hydrolases"/>
    <property type="match status" value="1"/>
</dbReference>
<dbReference type="AlphaFoldDB" id="A0A1I1EIP0"/>
<dbReference type="Pfam" id="PF00561">
    <property type="entry name" value="Abhydrolase_1"/>
    <property type="match status" value="1"/>
</dbReference>
<dbReference type="InterPro" id="IPR029058">
    <property type="entry name" value="AB_hydrolase_fold"/>
</dbReference>
<dbReference type="InterPro" id="IPR000073">
    <property type="entry name" value="AB_hydrolase_1"/>
</dbReference>
<dbReference type="STRING" id="441112.SAMN04488094_101753"/>
<evidence type="ECO:0000313" key="2">
    <source>
        <dbReference type="EMBL" id="SFB84870.1"/>
    </source>
</evidence>
<name>A0A1I1EIP0_9RHOB</name>
<organism evidence="2 3">
    <name type="scientific">Tropicimonas isoalkanivorans</name>
    <dbReference type="NCBI Taxonomy" id="441112"/>
    <lineage>
        <taxon>Bacteria</taxon>
        <taxon>Pseudomonadati</taxon>
        <taxon>Pseudomonadota</taxon>
        <taxon>Alphaproteobacteria</taxon>
        <taxon>Rhodobacterales</taxon>
        <taxon>Roseobacteraceae</taxon>
        <taxon>Tropicimonas</taxon>
    </lineage>
</organism>
<keyword evidence="3" id="KW-1185">Reference proteome</keyword>
<dbReference type="PRINTS" id="PR00412">
    <property type="entry name" value="EPOXHYDRLASE"/>
</dbReference>
<dbReference type="GO" id="GO:0003824">
    <property type="term" value="F:catalytic activity"/>
    <property type="evidence" value="ECO:0007669"/>
    <property type="project" value="InterPro"/>
</dbReference>
<accession>A0A1I1EIP0</accession>
<sequence>MPSGLIPGSARRAARAFPPVGRLLQVDGRQVHAFVEGDGPDVVLLHGASGSLRDFTFEFAGRLARHFRVTAFDRPGLGHSERLHRGGESPSEQAAMLDAAAAQLGIRRAVIVGHSYGGAVAMAWALDRPERVAAVVSLAGATMPWPGELGLWYRVGATPVGGWLAVRLATRLTPRSVADRAIAAIFAPQPVPDGYVEHMGVPLTLRRPKVLGANVRQVGGLKPHLAAMSRRYPTLRMPVEIVHGTSDSVVYFNVHACPTANLLPDAKLTELPGVGHMPHHANPEASAEAVIRAASRGGLN</sequence>